<dbReference type="HOGENOM" id="CLU_001265_0_1_1"/>
<dbReference type="Pfam" id="PF07690">
    <property type="entry name" value="MFS_1"/>
    <property type="match status" value="1"/>
</dbReference>
<evidence type="ECO:0000313" key="9">
    <source>
        <dbReference type="Proteomes" id="UP000054321"/>
    </source>
</evidence>
<dbReference type="FunFam" id="1.20.1250.20:FF:000057">
    <property type="entry name" value="MFS general substrate transporter"/>
    <property type="match status" value="1"/>
</dbReference>
<feature type="transmembrane region" description="Helical" evidence="6">
    <location>
        <begin position="212"/>
        <end position="233"/>
    </location>
</feature>
<organism evidence="8 9">
    <name type="scientific">Oidiodendron maius (strain Zn)</name>
    <dbReference type="NCBI Taxonomy" id="913774"/>
    <lineage>
        <taxon>Eukaryota</taxon>
        <taxon>Fungi</taxon>
        <taxon>Dikarya</taxon>
        <taxon>Ascomycota</taxon>
        <taxon>Pezizomycotina</taxon>
        <taxon>Leotiomycetes</taxon>
        <taxon>Leotiomycetes incertae sedis</taxon>
        <taxon>Myxotrichaceae</taxon>
        <taxon>Oidiodendron</taxon>
    </lineage>
</organism>
<name>A0A0C3HY53_OIDMZ</name>
<evidence type="ECO:0000256" key="2">
    <source>
        <dbReference type="ARBA" id="ARBA00022448"/>
    </source>
</evidence>
<dbReference type="EMBL" id="KN832870">
    <property type="protein sequence ID" value="KIN07132.1"/>
    <property type="molecule type" value="Genomic_DNA"/>
</dbReference>
<evidence type="ECO:0000313" key="8">
    <source>
        <dbReference type="EMBL" id="KIN07132.1"/>
    </source>
</evidence>
<feature type="transmembrane region" description="Helical" evidence="6">
    <location>
        <begin position="117"/>
        <end position="137"/>
    </location>
</feature>
<keyword evidence="2" id="KW-0813">Transport</keyword>
<dbReference type="InterPro" id="IPR036259">
    <property type="entry name" value="MFS_trans_sf"/>
</dbReference>
<evidence type="ECO:0000256" key="5">
    <source>
        <dbReference type="ARBA" id="ARBA00023136"/>
    </source>
</evidence>
<gene>
    <name evidence="8" type="ORF">OIDMADRAFT_22033</name>
</gene>
<dbReference type="PANTHER" id="PTHR43791">
    <property type="entry name" value="PERMEASE-RELATED"/>
    <property type="match status" value="1"/>
</dbReference>
<dbReference type="Proteomes" id="UP000054321">
    <property type="component" value="Unassembled WGS sequence"/>
</dbReference>
<evidence type="ECO:0000259" key="7">
    <source>
        <dbReference type="PROSITE" id="PS50850"/>
    </source>
</evidence>
<keyword evidence="4 6" id="KW-1133">Transmembrane helix</keyword>
<dbReference type="GO" id="GO:0022857">
    <property type="term" value="F:transmembrane transporter activity"/>
    <property type="evidence" value="ECO:0007669"/>
    <property type="project" value="InterPro"/>
</dbReference>
<keyword evidence="3 6" id="KW-0812">Transmembrane</keyword>
<dbReference type="GO" id="GO:0016020">
    <property type="term" value="C:membrane"/>
    <property type="evidence" value="ECO:0007669"/>
    <property type="project" value="UniProtKB-SubCell"/>
</dbReference>
<dbReference type="OrthoDB" id="19923at2759"/>
<protein>
    <recommendedName>
        <fullName evidence="7">Major facilitator superfamily (MFS) profile domain-containing protein</fullName>
    </recommendedName>
</protein>
<evidence type="ECO:0000256" key="1">
    <source>
        <dbReference type="ARBA" id="ARBA00004141"/>
    </source>
</evidence>
<proteinExistence type="predicted"/>
<keyword evidence="5 6" id="KW-0472">Membrane</keyword>
<feature type="transmembrane region" description="Helical" evidence="6">
    <location>
        <begin position="445"/>
        <end position="464"/>
    </location>
</feature>
<dbReference type="InParanoid" id="A0A0C3HY53"/>
<feature type="domain" description="Major facilitator superfamily (MFS) profile" evidence="7">
    <location>
        <begin position="50"/>
        <end position="467"/>
    </location>
</feature>
<feature type="transmembrane region" description="Helical" evidence="6">
    <location>
        <begin position="144"/>
        <end position="169"/>
    </location>
</feature>
<sequence>MELDSEIAVEKPSGSDSILPASQIKSIDTAAVILSNAEYRKLIWKLDLHLLPPLFILWFISLIDRVNIGAARIQGLEKDLRMNPLSNQFNIATVVVFIGLMIAEVPSNWLVKRYTPASILCGECIILGIFTICQALVNNFAGLVAIRLMIGILEAGLIPGSIFLLAAYYPRYELQWRVGMLHVGNALSNAFGGLLAYAVASIRSSNGWSGWRWIFVIEGTLTVVVTLMCWPFMNNWPATVKWLNPNEKAILAEHIRQDGIIGRMDVLDRKAVIRCLTDWKVYLSGCIIIGVISSVYSCTLFAPTIVKVLKPEYSARQIQALVVPIFIASSISTLSIALISDKLKHRAGFALVACCISIVGYIILLNQEHVSVNARYGALFLVGAGSFAALPAAWILLLNNVSGTYKTAWAVGMEIGLGNGGGFIASFSFQGNAAPFYWKGFRTTFSLMCMAAFLICVYAGGLWYENKQKRAGKRDHLLRVEGDNLGDAHPEFFYTY</sequence>
<dbReference type="Gene3D" id="1.20.1250.20">
    <property type="entry name" value="MFS general substrate transporter like domains"/>
    <property type="match status" value="2"/>
</dbReference>
<keyword evidence="9" id="KW-1185">Reference proteome</keyword>
<evidence type="ECO:0000256" key="3">
    <source>
        <dbReference type="ARBA" id="ARBA00022692"/>
    </source>
</evidence>
<dbReference type="PANTHER" id="PTHR43791:SF52">
    <property type="entry name" value="TRANSPORTER, PUTATIVE (AFU_ORTHOLOGUE AFUA_1G11820)-RELATED"/>
    <property type="match status" value="1"/>
</dbReference>
<dbReference type="SUPFAM" id="SSF103473">
    <property type="entry name" value="MFS general substrate transporter"/>
    <property type="match status" value="1"/>
</dbReference>
<comment type="subcellular location">
    <subcellularLocation>
        <location evidence="1">Membrane</location>
        <topology evidence="1">Multi-pass membrane protein</topology>
    </subcellularLocation>
</comment>
<dbReference type="InterPro" id="IPR011701">
    <property type="entry name" value="MFS"/>
</dbReference>
<feature type="transmembrane region" description="Helical" evidence="6">
    <location>
        <begin position="281"/>
        <end position="306"/>
    </location>
</feature>
<evidence type="ECO:0000256" key="4">
    <source>
        <dbReference type="ARBA" id="ARBA00022989"/>
    </source>
</evidence>
<feature type="transmembrane region" description="Helical" evidence="6">
    <location>
        <begin position="345"/>
        <end position="364"/>
    </location>
</feature>
<reference evidence="8 9" key="1">
    <citation type="submission" date="2014-04" db="EMBL/GenBank/DDBJ databases">
        <authorList>
            <consortium name="DOE Joint Genome Institute"/>
            <person name="Kuo A."/>
            <person name="Martino E."/>
            <person name="Perotto S."/>
            <person name="Kohler A."/>
            <person name="Nagy L.G."/>
            <person name="Floudas D."/>
            <person name="Copeland A."/>
            <person name="Barry K.W."/>
            <person name="Cichocki N."/>
            <person name="Veneault-Fourrey C."/>
            <person name="LaButti K."/>
            <person name="Lindquist E.A."/>
            <person name="Lipzen A."/>
            <person name="Lundell T."/>
            <person name="Morin E."/>
            <person name="Murat C."/>
            <person name="Sun H."/>
            <person name="Tunlid A."/>
            <person name="Henrissat B."/>
            <person name="Grigoriev I.V."/>
            <person name="Hibbett D.S."/>
            <person name="Martin F."/>
            <person name="Nordberg H.P."/>
            <person name="Cantor M.N."/>
            <person name="Hua S.X."/>
        </authorList>
    </citation>
    <scope>NUCLEOTIDE SEQUENCE [LARGE SCALE GENOMIC DNA]</scope>
    <source>
        <strain evidence="8 9">Zn</strain>
    </source>
</reference>
<reference evidence="9" key="2">
    <citation type="submission" date="2015-01" db="EMBL/GenBank/DDBJ databases">
        <title>Evolutionary Origins and Diversification of the Mycorrhizal Mutualists.</title>
        <authorList>
            <consortium name="DOE Joint Genome Institute"/>
            <consortium name="Mycorrhizal Genomics Consortium"/>
            <person name="Kohler A."/>
            <person name="Kuo A."/>
            <person name="Nagy L.G."/>
            <person name="Floudas D."/>
            <person name="Copeland A."/>
            <person name="Barry K.W."/>
            <person name="Cichocki N."/>
            <person name="Veneault-Fourrey C."/>
            <person name="LaButti K."/>
            <person name="Lindquist E.A."/>
            <person name="Lipzen A."/>
            <person name="Lundell T."/>
            <person name="Morin E."/>
            <person name="Murat C."/>
            <person name="Riley R."/>
            <person name="Ohm R."/>
            <person name="Sun H."/>
            <person name="Tunlid A."/>
            <person name="Henrissat B."/>
            <person name="Grigoriev I.V."/>
            <person name="Hibbett D.S."/>
            <person name="Martin F."/>
        </authorList>
    </citation>
    <scope>NUCLEOTIDE SEQUENCE [LARGE SCALE GENOMIC DNA]</scope>
    <source>
        <strain evidence="9">Zn</strain>
    </source>
</reference>
<feature type="transmembrane region" description="Helical" evidence="6">
    <location>
        <begin position="89"/>
        <end position="111"/>
    </location>
</feature>
<feature type="transmembrane region" description="Helical" evidence="6">
    <location>
        <begin position="318"/>
        <end position="339"/>
    </location>
</feature>
<dbReference type="InterPro" id="IPR020846">
    <property type="entry name" value="MFS_dom"/>
</dbReference>
<dbReference type="AlphaFoldDB" id="A0A0C3HY53"/>
<dbReference type="PROSITE" id="PS50850">
    <property type="entry name" value="MFS"/>
    <property type="match status" value="1"/>
</dbReference>
<feature type="transmembrane region" description="Helical" evidence="6">
    <location>
        <begin position="376"/>
        <end position="397"/>
    </location>
</feature>
<feature type="transmembrane region" description="Helical" evidence="6">
    <location>
        <begin position="181"/>
        <end position="200"/>
    </location>
</feature>
<evidence type="ECO:0000256" key="6">
    <source>
        <dbReference type="SAM" id="Phobius"/>
    </source>
</evidence>
<accession>A0A0C3HY53</accession>